<name>A0A0A9G1Z7_ARUDO</name>
<dbReference type="EMBL" id="GBRH01180382">
    <property type="protein sequence ID" value="JAE17514.1"/>
    <property type="molecule type" value="Transcribed_RNA"/>
</dbReference>
<dbReference type="AlphaFoldDB" id="A0A0A9G1Z7"/>
<protein>
    <submittedName>
        <fullName evidence="1">Uncharacterized protein</fullName>
    </submittedName>
</protein>
<organism evidence="1">
    <name type="scientific">Arundo donax</name>
    <name type="common">Giant reed</name>
    <name type="synonym">Donax arundinaceus</name>
    <dbReference type="NCBI Taxonomy" id="35708"/>
    <lineage>
        <taxon>Eukaryota</taxon>
        <taxon>Viridiplantae</taxon>
        <taxon>Streptophyta</taxon>
        <taxon>Embryophyta</taxon>
        <taxon>Tracheophyta</taxon>
        <taxon>Spermatophyta</taxon>
        <taxon>Magnoliopsida</taxon>
        <taxon>Liliopsida</taxon>
        <taxon>Poales</taxon>
        <taxon>Poaceae</taxon>
        <taxon>PACMAD clade</taxon>
        <taxon>Arundinoideae</taxon>
        <taxon>Arundineae</taxon>
        <taxon>Arundo</taxon>
    </lineage>
</organism>
<evidence type="ECO:0000313" key="1">
    <source>
        <dbReference type="EMBL" id="JAE17514.1"/>
    </source>
</evidence>
<sequence length="38" mass="4205">MDCLSSAPFGCLTSVSFFPYSSLCSRPTNQLTVDLLFR</sequence>
<reference evidence="1" key="1">
    <citation type="submission" date="2014-09" db="EMBL/GenBank/DDBJ databases">
        <authorList>
            <person name="Magalhaes I.L.F."/>
            <person name="Oliveira U."/>
            <person name="Santos F.R."/>
            <person name="Vidigal T.H.D.A."/>
            <person name="Brescovit A.D."/>
            <person name="Santos A.J."/>
        </authorList>
    </citation>
    <scope>NUCLEOTIDE SEQUENCE</scope>
    <source>
        <tissue evidence="1">Shoot tissue taken approximately 20 cm above the soil surface</tissue>
    </source>
</reference>
<reference evidence="1" key="2">
    <citation type="journal article" date="2015" name="Data Brief">
        <title>Shoot transcriptome of the giant reed, Arundo donax.</title>
        <authorList>
            <person name="Barrero R.A."/>
            <person name="Guerrero F.D."/>
            <person name="Moolhuijzen P."/>
            <person name="Goolsby J.A."/>
            <person name="Tidwell J."/>
            <person name="Bellgard S.E."/>
            <person name="Bellgard M.I."/>
        </authorList>
    </citation>
    <scope>NUCLEOTIDE SEQUENCE</scope>
    <source>
        <tissue evidence="1">Shoot tissue taken approximately 20 cm above the soil surface</tissue>
    </source>
</reference>
<proteinExistence type="predicted"/>
<accession>A0A0A9G1Z7</accession>